<keyword evidence="3 5" id="KW-0687">Ribonucleoprotein</keyword>
<dbReference type="GO" id="GO:0070180">
    <property type="term" value="F:large ribosomal subunit rRNA binding"/>
    <property type="evidence" value="ECO:0007669"/>
    <property type="project" value="TreeGrafter"/>
</dbReference>
<dbReference type="Proteomes" id="UP001293254">
    <property type="component" value="Unassembled WGS sequence"/>
</dbReference>
<evidence type="ECO:0000256" key="2">
    <source>
        <dbReference type="ARBA" id="ARBA00022980"/>
    </source>
</evidence>
<proteinExistence type="inferred from homology"/>
<accession>A0AAE1YHX3</accession>
<evidence type="ECO:0000256" key="1">
    <source>
        <dbReference type="ARBA" id="ARBA00010537"/>
    </source>
</evidence>
<dbReference type="NCBIfam" id="TIGR01632">
    <property type="entry name" value="L11_bact"/>
    <property type="match status" value="1"/>
</dbReference>
<reference evidence="9" key="2">
    <citation type="journal article" date="2024" name="Plant">
        <title>Genomic evolution and insights into agronomic trait innovations of Sesamum species.</title>
        <authorList>
            <person name="Miao H."/>
            <person name="Wang L."/>
            <person name="Qu L."/>
            <person name="Liu H."/>
            <person name="Sun Y."/>
            <person name="Le M."/>
            <person name="Wang Q."/>
            <person name="Wei S."/>
            <person name="Zheng Y."/>
            <person name="Lin W."/>
            <person name="Duan Y."/>
            <person name="Cao H."/>
            <person name="Xiong S."/>
            <person name="Wang X."/>
            <person name="Wei L."/>
            <person name="Li C."/>
            <person name="Ma Q."/>
            <person name="Ju M."/>
            <person name="Zhao R."/>
            <person name="Li G."/>
            <person name="Mu C."/>
            <person name="Tian Q."/>
            <person name="Mei H."/>
            <person name="Zhang T."/>
            <person name="Gao T."/>
            <person name="Zhang H."/>
        </authorList>
    </citation>
    <scope>NUCLEOTIDE SEQUENCE</scope>
    <source>
        <strain evidence="9">3651</strain>
    </source>
</reference>
<gene>
    <name evidence="9" type="ORF">Salat_1338000</name>
</gene>
<dbReference type="GO" id="GO:0015934">
    <property type="term" value="C:large ribosomal subunit"/>
    <property type="evidence" value="ECO:0007669"/>
    <property type="project" value="TreeGrafter"/>
</dbReference>
<evidence type="ECO:0000259" key="8">
    <source>
        <dbReference type="Pfam" id="PF03946"/>
    </source>
</evidence>
<dbReference type="SUPFAM" id="SSF46906">
    <property type="entry name" value="Ribosomal protein L11, C-terminal domain"/>
    <property type="match status" value="1"/>
</dbReference>
<dbReference type="GO" id="GO:0006412">
    <property type="term" value="P:translation"/>
    <property type="evidence" value="ECO:0007669"/>
    <property type="project" value="InterPro"/>
</dbReference>
<evidence type="ECO:0000259" key="7">
    <source>
        <dbReference type="Pfam" id="PF00298"/>
    </source>
</evidence>
<feature type="domain" description="Large ribosomal subunit protein uL11 C-terminal" evidence="7">
    <location>
        <begin position="80"/>
        <end position="149"/>
    </location>
</feature>
<keyword evidence="6" id="KW-1133">Transmembrane helix</keyword>
<dbReference type="PANTHER" id="PTHR11661">
    <property type="entry name" value="60S RIBOSOMAL PROTEIN L12"/>
    <property type="match status" value="1"/>
</dbReference>
<dbReference type="FunFam" id="3.30.1550.10:FF:000005">
    <property type="entry name" value="50S ribosomal protein L11"/>
    <property type="match status" value="1"/>
</dbReference>
<dbReference type="Pfam" id="PF00298">
    <property type="entry name" value="Ribosomal_L11"/>
    <property type="match status" value="1"/>
</dbReference>
<dbReference type="InterPro" id="IPR020784">
    <property type="entry name" value="Ribosomal_uL11_N"/>
</dbReference>
<comment type="similarity">
    <text evidence="1 5">Belongs to the universal ribosomal protein uL11 family.</text>
</comment>
<feature type="domain" description="Large ribosomal subunit protein uL11 N-terminal" evidence="8">
    <location>
        <begin position="17"/>
        <end position="75"/>
    </location>
</feature>
<evidence type="ECO:0000256" key="4">
    <source>
        <dbReference type="ARBA" id="ARBA00040104"/>
    </source>
</evidence>
<organism evidence="9 10">
    <name type="scientific">Sesamum alatum</name>
    <dbReference type="NCBI Taxonomy" id="300844"/>
    <lineage>
        <taxon>Eukaryota</taxon>
        <taxon>Viridiplantae</taxon>
        <taxon>Streptophyta</taxon>
        <taxon>Embryophyta</taxon>
        <taxon>Tracheophyta</taxon>
        <taxon>Spermatophyta</taxon>
        <taxon>Magnoliopsida</taxon>
        <taxon>eudicotyledons</taxon>
        <taxon>Gunneridae</taxon>
        <taxon>Pentapetalae</taxon>
        <taxon>asterids</taxon>
        <taxon>lamiids</taxon>
        <taxon>Lamiales</taxon>
        <taxon>Pedaliaceae</taxon>
        <taxon>Sesamum</taxon>
    </lineage>
</organism>
<evidence type="ECO:0000256" key="6">
    <source>
        <dbReference type="SAM" id="Phobius"/>
    </source>
</evidence>
<dbReference type="Gene3D" id="3.30.1550.10">
    <property type="entry name" value="Ribosomal protein L11/L12, N-terminal domain"/>
    <property type="match status" value="1"/>
</dbReference>
<dbReference type="SUPFAM" id="SSF54747">
    <property type="entry name" value="Ribosomal L11/L12e N-terminal domain"/>
    <property type="match status" value="1"/>
</dbReference>
<evidence type="ECO:0000313" key="9">
    <source>
        <dbReference type="EMBL" id="KAK4430373.1"/>
    </source>
</evidence>
<feature type="transmembrane region" description="Helical" evidence="6">
    <location>
        <begin position="152"/>
        <end position="169"/>
    </location>
</feature>
<dbReference type="PANTHER" id="PTHR11661:SF1">
    <property type="entry name" value="LARGE RIBOSOMAL SUBUNIT PROTEIN UL11M"/>
    <property type="match status" value="1"/>
</dbReference>
<dbReference type="Gene3D" id="1.10.10.250">
    <property type="entry name" value="Ribosomal protein L11, C-terminal domain"/>
    <property type="match status" value="1"/>
</dbReference>
<dbReference type="Pfam" id="PF03946">
    <property type="entry name" value="Ribosomal_L11_N"/>
    <property type="match status" value="1"/>
</dbReference>
<name>A0AAE1YHX3_9LAMI</name>
<dbReference type="FunFam" id="1.10.10.250:FF:000003">
    <property type="entry name" value="Mitochondrial ribosomal protein L11"/>
    <property type="match status" value="1"/>
</dbReference>
<dbReference type="InterPro" id="IPR000911">
    <property type="entry name" value="Ribosomal_uL11"/>
</dbReference>
<dbReference type="AlphaFoldDB" id="A0AAE1YHX3"/>
<keyword evidence="6" id="KW-0812">Transmembrane</keyword>
<dbReference type="InterPro" id="IPR020783">
    <property type="entry name" value="Ribosomal_uL11_C"/>
</dbReference>
<dbReference type="InterPro" id="IPR036796">
    <property type="entry name" value="Ribosomal_uL11_N_sf"/>
</dbReference>
<sequence>MATLKEILTRRPVAATIRLTVPAGGAKPAPPVGPALGQYRLNLMAFCKDFNARTQKYKPETPMAVTITAFTDNTFEFTVKSPKVSWYLKKAAGIESGSSRPGHVTASTITLKHVYEIAKIKQSDPYCQYMSLESISKSIIGTANSMGIKMKLLSGLVFALCLFVPWVSANSSDVHYCNKKANYAVKRYHALFLLVQELPGIRFPHAENVNG</sequence>
<keyword evidence="10" id="KW-1185">Reference proteome</keyword>
<dbReference type="InterPro" id="IPR006519">
    <property type="entry name" value="Ribosomal_uL11_bac-typ"/>
</dbReference>
<dbReference type="SMART" id="SM00649">
    <property type="entry name" value="RL11"/>
    <property type="match status" value="1"/>
</dbReference>
<protein>
    <recommendedName>
        <fullName evidence="4">Large ribosomal subunit protein uL11m</fullName>
    </recommendedName>
</protein>
<evidence type="ECO:0000256" key="3">
    <source>
        <dbReference type="ARBA" id="ARBA00023274"/>
    </source>
</evidence>
<dbReference type="HAMAP" id="MF_00736">
    <property type="entry name" value="Ribosomal_uL11"/>
    <property type="match status" value="1"/>
</dbReference>
<evidence type="ECO:0000313" key="10">
    <source>
        <dbReference type="Proteomes" id="UP001293254"/>
    </source>
</evidence>
<keyword evidence="6" id="KW-0472">Membrane</keyword>
<dbReference type="EMBL" id="JACGWO010000004">
    <property type="protein sequence ID" value="KAK4430373.1"/>
    <property type="molecule type" value="Genomic_DNA"/>
</dbReference>
<comment type="caution">
    <text evidence="9">The sequence shown here is derived from an EMBL/GenBank/DDBJ whole genome shotgun (WGS) entry which is preliminary data.</text>
</comment>
<reference evidence="9" key="1">
    <citation type="submission" date="2020-06" db="EMBL/GenBank/DDBJ databases">
        <authorList>
            <person name="Li T."/>
            <person name="Hu X."/>
            <person name="Zhang T."/>
            <person name="Song X."/>
            <person name="Zhang H."/>
            <person name="Dai N."/>
            <person name="Sheng W."/>
            <person name="Hou X."/>
            <person name="Wei L."/>
        </authorList>
    </citation>
    <scope>NUCLEOTIDE SEQUENCE</scope>
    <source>
        <strain evidence="9">3651</strain>
        <tissue evidence="9">Leaf</tissue>
    </source>
</reference>
<keyword evidence="2 5" id="KW-0689">Ribosomal protein</keyword>
<dbReference type="GO" id="GO:0003735">
    <property type="term" value="F:structural constituent of ribosome"/>
    <property type="evidence" value="ECO:0007669"/>
    <property type="project" value="InterPro"/>
</dbReference>
<dbReference type="CDD" id="cd00349">
    <property type="entry name" value="Ribosomal_L11"/>
    <property type="match status" value="1"/>
</dbReference>
<dbReference type="InterPro" id="IPR036769">
    <property type="entry name" value="Ribosomal_uL11_C_sf"/>
</dbReference>
<evidence type="ECO:0000256" key="5">
    <source>
        <dbReference type="RuleBase" id="RU003978"/>
    </source>
</evidence>